<evidence type="ECO:0000313" key="3">
    <source>
        <dbReference type="Proteomes" id="UP000789595"/>
    </source>
</evidence>
<dbReference type="EMBL" id="CAKKNE010000003">
    <property type="protein sequence ID" value="CAH0372367.1"/>
    <property type="molecule type" value="Genomic_DNA"/>
</dbReference>
<keyword evidence="1" id="KW-0732">Signal</keyword>
<evidence type="ECO:0000256" key="1">
    <source>
        <dbReference type="SAM" id="SignalP"/>
    </source>
</evidence>
<feature type="chain" id="PRO_5035279849" description="BspA family leucine-rich repeat surface protein" evidence="1">
    <location>
        <begin position="30"/>
        <end position="557"/>
    </location>
</feature>
<sequence>MARSATRCLARRARVVGALLASTASLAAAGPAKASRRKLTRYVMDDSTIRTAVAAWFADRSGAETTYGHISTWATGGVTDMSWLFCGRQDWMEGDSWWDDCVSAASFNEDIGAWDTSGVTTMEYMFYYASAFNQDIGGWAVHSVESMTFMFLYATAFDQDLGGWAVDSVTDMSSMFYGASSFDQDLGWCVNDGVDLNWAFSETQCESTSCGVLHTAALSCGGKPMGDATIRTAVDLWLSDSAAAEATYGHISTWETSGVTDMSYLFCGVSPGLGWSNCNTAAESFNEDIGAWDISGVTTMVAMFGHASAFNQDISGWAVDSVTDVSSMFFSAHAFDQDLGWCVDDDVSLGLPGAFFETQCESTYCGVKWETNTGDCDVSRTGNVMVNWKIRWAVSAWLADATAAEATYGHISTWETSGVTDMSYLFDVYYNSGAASFNEDIGAWGTSSVTTMQYTFYGAETFNQDLGGWAVDSVTDMSGMFYGASSFNQDLGWCVDDDVYINLFTTFSGTQCESTSCGVKQVAGGCAPSPAPTSPDPVVDAARLAGASAALLALALI</sequence>
<comment type="caution">
    <text evidence="2">The sequence shown here is derived from an EMBL/GenBank/DDBJ whole genome shotgun (WGS) entry which is preliminary data.</text>
</comment>
<evidence type="ECO:0000313" key="2">
    <source>
        <dbReference type="EMBL" id="CAH0372367.1"/>
    </source>
</evidence>
<dbReference type="InterPro" id="IPR005046">
    <property type="entry name" value="DUF285"/>
</dbReference>
<evidence type="ECO:0008006" key="4">
    <source>
        <dbReference type="Google" id="ProtNLM"/>
    </source>
</evidence>
<dbReference type="AlphaFoldDB" id="A0A8J2WXG2"/>
<keyword evidence="3" id="KW-1185">Reference proteome</keyword>
<gene>
    <name evidence="2" type="ORF">PECAL_3P23580</name>
</gene>
<accession>A0A8J2WXG2</accession>
<reference evidence="2" key="1">
    <citation type="submission" date="2021-11" db="EMBL/GenBank/DDBJ databases">
        <authorList>
            <consortium name="Genoscope - CEA"/>
            <person name="William W."/>
        </authorList>
    </citation>
    <scope>NUCLEOTIDE SEQUENCE</scope>
</reference>
<organism evidence="2 3">
    <name type="scientific">Pelagomonas calceolata</name>
    <dbReference type="NCBI Taxonomy" id="35677"/>
    <lineage>
        <taxon>Eukaryota</taxon>
        <taxon>Sar</taxon>
        <taxon>Stramenopiles</taxon>
        <taxon>Ochrophyta</taxon>
        <taxon>Pelagophyceae</taxon>
        <taxon>Pelagomonadales</taxon>
        <taxon>Pelagomonadaceae</taxon>
        <taxon>Pelagomonas</taxon>
    </lineage>
</organism>
<name>A0A8J2WXG2_9STRA</name>
<dbReference type="Pfam" id="PF03382">
    <property type="entry name" value="DUF285"/>
    <property type="match status" value="3"/>
</dbReference>
<protein>
    <recommendedName>
        <fullName evidence="4">BspA family leucine-rich repeat surface protein</fullName>
    </recommendedName>
</protein>
<proteinExistence type="predicted"/>
<dbReference type="Proteomes" id="UP000789595">
    <property type="component" value="Unassembled WGS sequence"/>
</dbReference>
<feature type="signal peptide" evidence="1">
    <location>
        <begin position="1"/>
        <end position="29"/>
    </location>
</feature>